<dbReference type="InterPro" id="IPR022791">
    <property type="entry name" value="L-PG_synthase/AglD"/>
</dbReference>
<evidence type="ECO:0000256" key="1">
    <source>
        <dbReference type="ARBA" id="ARBA00004651"/>
    </source>
</evidence>
<reference evidence="8 10" key="2">
    <citation type="submission" date="2024-04" db="EMBL/GenBank/DDBJ databases">
        <title>Three lactobacilli isolated from voided urine samples from females with type 2 diabetes.</title>
        <authorList>
            <person name="Kula A."/>
            <person name="Stegman N."/>
            <person name="Putonti C."/>
        </authorList>
    </citation>
    <scope>NUCLEOTIDE SEQUENCE [LARGE SCALE GENOMIC DNA]</scope>
    <source>
        <strain evidence="8 10">1855</strain>
    </source>
</reference>
<dbReference type="NCBIfam" id="TIGR00374">
    <property type="entry name" value="flippase-like domain"/>
    <property type="match status" value="1"/>
</dbReference>
<comment type="function">
    <text evidence="6">Catalyzes the transfer of a lysyl group from L-lysyl-tRNA(Lys) to membrane-bound phosphatidylglycerol (PG), which produces lysylphosphatidylglycerol (LPG), a major component of the bacterial membrane with a positive net charge. LPG synthesis contributes to bacterial virulence as it is involved in the resistance mechanism against cationic antimicrobial peptides (CAMP) produces by the host's immune system (defensins, cathelicidins) and by the competing microorganisms.</text>
</comment>
<comment type="catalytic activity">
    <reaction evidence="6">
        <text>L-lysyl-tRNA(Lys) + a 1,2-diacyl-sn-glycero-3-phospho-(1'-sn-glycerol) = a 1,2-diacyl-sn-glycero-3-phospho-1'-(3'-O-L-lysyl)-sn-glycerol + tRNA(Lys)</text>
        <dbReference type="Rhea" id="RHEA:10668"/>
        <dbReference type="Rhea" id="RHEA-COMP:9696"/>
        <dbReference type="Rhea" id="RHEA-COMP:9697"/>
        <dbReference type="ChEBI" id="CHEBI:64716"/>
        <dbReference type="ChEBI" id="CHEBI:75792"/>
        <dbReference type="ChEBI" id="CHEBI:78442"/>
        <dbReference type="ChEBI" id="CHEBI:78529"/>
        <dbReference type="EC" id="2.3.2.3"/>
    </reaction>
</comment>
<dbReference type="GeneID" id="31743359"/>
<keyword evidence="6" id="KW-0443">Lipid metabolism</keyword>
<comment type="caution">
    <text evidence="7">The sequence shown here is derived from an EMBL/GenBank/DDBJ whole genome shotgun (WGS) entry which is preliminary data.</text>
</comment>
<keyword evidence="2" id="KW-1003">Cell membrane</keyword>
<dbReference type="Pfam" id="PF03706">
    <property type="entry name" value="LPG_synthase_TM"/>
    <property type="match status" value="1"/>
</dbReference>
<evidence type="ECO:0000313" key="8">
    <source>
        <dbReference type="EMBL" id="MEL0565598.1"/>
    </source>
</evidence>
<dbReference type="KEGG" id="lje:BUE77_06480"/>
<feature type="transmembrane region" description="Helical" evidence="6">
    <location>
        <begin position="227"/>
        <end position="249"/>
    </location>
</feature>
<name>A0A5N1IHB8_LACJE</name>
<evidence type="ECO:0000313" key="9">
    <source>
        <dbReference type="Proteomes" id="UP000327236"/>
    </source>
</evidence>
<keyword evidence="6" id="KW-0808">Transferase</keyword>
<reference evidence="7 9" key="1">
    <citation type="submission" date="2019-09" db="EMBL/GenBank/DDBJ databases">
        <title>Draft genome sequence assemblies of isolates from the urinary tract.</title>
        <authorList>
            <person name="Mores C.R."/>
            <person name="Putonti C."/>
            <person name="Wolfe A.J."/>
        </authorList>
    </citation>
    <scope>NUCLEOTIDE SEQUENCE [LARGE SCALE GENOMIC DNA]</scope>
    <source>
        <strain evidence="7 9">UMB246</strain>
    </source>
</reference>
<evidence type="ECO:0000256" key="4">
    <source>
        <dbReference type="ARBA" id="ARBA00022989"/>
    </source>
</evidence>
<dbReference type="GO" id="GO:0046677">
    <property type="term" value="P:response to antibiotic"/>
    <property type="evidence" value="ECO:0007669"/>
    <property type="project" value="UniProtKB-KW"/>
</dbReference>
<feature type="transmembrane region" description="Helical" evidence="6">
    <location>
        <begin position="261"/>
        <end position="281"/>
    </location>
</feature>
<dbReference type="GO" id="GO:0005886">
    <property type="term" value="C:plasma membrane"/>
    <property type="evidence" value="ECO:0007669"/>
    <property type="project" value="UniProtKB-SubCell"/>
</dbReference>
<evidence type="ECO:0000256" key="3">
    <source>
        <dbReference type="ARBA" id="ARBA00022692"/>
    </source>
</evidence>
<dbReference type="EC" id="2.3.2.3" evidence="6"/>
<sequence length="335" mass="38206">MRKKYFLGFIAVLAISAFVLYWDLKQTNFKALLSASKNINYSFIILIFLVILCTYLCEALILFVLAGRKRFSDLIHFYRVPLIQALFNAITPMATGGQPAQLIALKQMKIELGPASSLLLMKFIIYQLVVFCAYVWAFFTGHQLLGEMDHFNIVIVISFLIHLSTIIFLLFGMFARKTLKRIGALLFKLGGYFTSSRKLINLQESFDQQVDEYYLESQKLFQHKKSLVISFILTCIQLTLFYSVPFLTIKALNLSGSWVELMHLNILVALFMAVIPIPGASGGAELGFQTLFKFFVKNGAQLVLGMFIWRFATYFFGMLLGVIAWLIRPKKNIRG</sequence>
<feature type="transmembrane region" description="Helical" evidence="6">
    <location>
        <begin position="151"/>
        <end position="171"/>
    </location>
</feature>
<gene>
    <name evidence="6" type="primary">mprF</name>
    <name evidence="8" type="ORF">AAC431_06640</name>
    <name evidence="7" type="ORF">F6H94_02975</name>
</gene>
<dbReference type="GO" id="GO:0006629">
    <property type="term" value="P:lipid metabolic process"/>
    <property type="evidence" value="ECO:0007669"/>
    <property type="project" value="UniProtKB-KW"/>
</dbReference>
<dbReference type="AlphaFoldDB" id="A0A5N1IHB8"/>
<dbReference type="EMBL" id="VYWW01000009">
    <property type="protein sequence ID" value="KAA9323331.1"/>
    <property type="molecule type" value="Genomic_DNA"/>
</dbReference>
<dbReference type="Proteomes" id="UP000327236">
    <property type="component" value="Unassembled WGS sequence"/>
</dbReference>
<dbReference type="OrthoDB" id="9810654at2"/>
<evidence type="ECO:0000313" key="7">
    <source>
        <dbReference type="EMBL" id="KAA9323331.1"/>
    </source>
</evidence>
<evidence type="ECO:0000256" key="6">
    <source>
        <dbReference type="RuleBase" id="RU363042"/>
    </source>
</evidence>
<keyword evidence="3 6" id="KW-0812">Transmembrane</keyword>
<evidence type="ECO:0000256" key="5">
    <source>
        <dbReference type="ARBA" id="ARBA00023136"/>
    </source>
</evidence>
<keyword evidence="6" id="KW-0046">Antibiotic resistance</keyword>
<comment type="similarity">
    <text evidence="6">Belongs to the LPG synthase family.</text>
</comment>
<feature type="transmembrane region" description="Helical" evidence="6">
    <location>
        <begin position="5"/>
        <end position="22"/>
    </location>
</feature>
<dbReference type="GO" id="GO:0050071">
    <property type="term" value="F:phosphatidylglycerol lysyltransferase activity"/>
    <property type="evidence" value="ECO:0007669"/>
    <property type="project" value="UniProtKB-EC"/>
</dbReference>
<evidence type="ECO:0000256" key="2">
    <source>
        <dbReference type="ARBA" id="ARBA00022475"/>
    </source>
</evidence>
<proteinExistence type="inferred from homology"/>
<dbReference type="RefSeq" id="WP_006588279.1">
    <property type="nucleotide sequence ID" value="NZ_CATOUV010000001.1"/>
</dbReference>
<dbReference type="PANTHER" id="PTHR37693">
    <property type="entry name" value="PHOSPHATIDYLGLYCEROL LYSYLTRANSFERASE"/>
    <property type="match status" value="1"/>
</dbReference>
<comment type="subcellular location">
    <subcellularLocation>
        <location evidence="1 6">Cell membrane</location>
        <topology evidence="1 6">Multi-pass membrane protein</topology>
    </subcellularLocation>
</comment>
<keyword evidence="10" id="KW-1185">Reference proteome</keyword>
<organism evidence="7 9">
    <name type="scientific">Lactobacillus jensenii</name>
    <dbReference type="NCBI Taxonomy" id="109790"/>
    <lineage>
        <taxon>Bacteria</taxon>
        <taxon>Bacillati</taxon>
        <taxon>Bacillota</taxon>
        <taxon>Bacilli</taxon>
        <taxon>Lactobacillales</taxon>
        <taxon>Lactobacillaceae</taxon>
        <taxon>Lactobacillus</taxon>
    </lineage>
</organism>
<feature type="transmembrane region" description="Helical" evidence="6">
    <location>
        <begin position="118"/>
        <end position="139"/>
    </location>
</feature>
<protein>
    <recommendedName>
        <fullName evidence="6">Phosphatidylglycerol lysyltransferase</fullName>
        <ecNumber evidence="6">2.3.2.3</ecNumber>
    </recommendedName>
    <alternativeName>
        <fullName evidence="6">Lysylphosphatidylglycerol synthase</fullName>
    </alternativeName>
</protein>
<dbReference type="Proteomes" id="UP001385848">
    <property type="component" value="Unassembled WGS sequence"/>
</dbReference>
<dbReference type="PANTHER" id="PTHR37693:SF1">
    <property type="entry name" value="INTEGRAL MEMBRANE PROTEIN"/>
    <property type="match status" value="1"/>
</dbReference>
<dbReference type="EMBL" id="JBBVUL010000012">
    <property type="protein sequence ID" value="MEL0565598.1"/>
    <property type="molecule type" value="Genomic_DNA"/>
</dbReference>
<keyword evidence="5 6" id="KW-0472">Membrane</keyword>
<feature type="transmembrane region" description="Helical" evidence="6">
    <location>
        <begin position="42"/>
        <end position="66"/>
    </location>
</feature>
<accession>A0A5N1IHB8</accession>
<feature type="transmembrane region" description="Helical" evidence="6">
    <location>
        <begin position="302"/>
        <end position="327"/>
    </location>
</feature>
<keyword evidence="4 6" id="KW-1133">Transmembrane helix</keyword>
<evidence type="ECO:0000313" key="10">
    <source>
        <dbReference type="Proteomes" id="UP001385848"/>
    </source>
</evidence>